<feature type="domain" description="ABC transporter" evidence="5">
    <location>
        <begin position="1294"/>
        <end position="1533"/>
    </location>
</feature>
<dbReference type="InterPro" id="IPR017871">
    <property type="entry name" value="ABC_transporter-like_CS"/>
</dbReference>
<dbReference type="Gene3D" id="3.30.70.1440">
    <property type="entry name" value="Multidrug efflux transporter AcrB pore domain"/>
    <property type="match status" value="1"/>
</dbReference>
<dbReference type="SUPFAM" id="SSF52540">
    <property type="entry name" value="P-loop containing nucleoside triphosphate hydrolases"/>
    <property type="match status" value="1"/>
</dbReference>
<feature type="transmembrane region" description="Helical" evidence="4">
    <location>
        <begin position="344"/>
        <end position="360"/>
    </location>
</feature>
<evidence type="ECO:0000313" key="6">
    <source>
        <dbReference type="EMBL" id="MBD3867414.1"/>
    </source>
</evidence>
<evidence type="ECO:0000256" key="2">
    <source>
        <dbReference type="ARBA" id="ARBA00022840"/>
    </source>
</evidence>
<feature type="transmembrane region" description="Helical" evidence="4">
    <location>
        <begin position="1183"/>
        <end position="1203"/>
    </location>
</feature>
<dbReference type="Gene3D" id="1.20.1640.10">
    <property type="entry name" value="Multidrug efflux transporter AcrB transmembrane domain"/>
    <property type="match status" value="2"/>
</dbReference>
<dbReference type="Gene3D" id="3.30.2090.10">
    <property type="entry name" value="Multidrug efflux transporter AcrB TolC docking domain, DN and DC subdomains"/>
    <property type="match status" value="2"/>
</dbReference>
<keyword evidence="4" id="KW-0472">Membrane</keyword>
<feature type="transmembrane region" description="Helical" evidence="4">
    <location>
        <begin position="1158"/>
        <end position="1177"/>
    </location>
</feature>
<protein>
    <submittedName>
        <fullName evidence="6">Efflux RND transporter permease subunit</fullName>
    </submittedName>
</protein>
<feature type="transmembrane region" description="Helical" evidence="4">
    <location>
        <begin position="881"/>
        <end position="901"/>
    </location>
</feature>
<feature type="transmembrane region" description="Helical" evidence="4">
    <location>
        <begin position="544"/>
        <end position="569"/>
    </location>
</feature>
<feature type="transmembrane region" description="Helical" evidence="4">
    <location>
        <begin position="935"/>
        <end position="955"/>
    </location>
</feature>
<dbReference type="Pfam" id="PF00005">
    <property type="entry name" value="ABC_tran"/>
    <property type="match status" value="1"/>
</dbReference>
<dbReference type="SMART" id="SM00382">
    <property type="entry name" value="AAA"/>
    <property type="match status" value="1"/>
</dbReference>
<dbReference type="InterPro" id="IPR027463">
    <property type="entry name" value="AcrB_DN_DC_subdom"/>
</dbReference>
<dbReference type="InterPro" id="IPR027417">
    <property type="entry name" value="P-loop_NTPase"/>
</dbReference>
<dbReference type="PROSITE" id="PS50893">
    <property type="entry name" value="ABC_TRANSPORTER_2"/>
    <property type="match status" value="1"/>
</dbReference>
<dbReference type="PRINTS" id="PR00702">
    <property type="entry name" value="ACRIFLAVINRP"/>
</dbReference>
<feature type="transmembrane region" description="Helical" evidence="4">
    <location>
        <begin position="1012"/>
        <end position="1038"/>
    </location>
</feature>
<feature type="compositionally biased region" description="Gly residues" evidence="3">
    <location>
        <begin position="666"/>
        <end position="682"/>
    </location>
</feature>
<dbReference type="Gene3D" id="3.40.50.300">
    <property type="entry name" value="P-loop containing nucleotide triphosphate hydrolases"/>
    <property type="match status" value="1"/>
</dbReference>
<evidence type="ECO:0000313" key="7">
    <source>
        <dbReference type="Proteomes" id="UP000648239"/>
    </source>
</evidence>
<feature type="transmembrane region" description="Helical" evidence="4">
    <location>
        <begin position="1050"/>
        <end position="1072"/>
    </location>
</feature>
<dbReference type="InterPro" id="IPR001036">
    <property type="entry name" value="Acrflvin-R"/>
</dbReference>
<accession>A0A8J6Y1G8</accession>
<evidence type="ECO:0000259" key="5">
    <source>
        <dbReference type="PROSITE" id="PS50893"/>
    </source>
</evidence>
<feature type="transmembrane region" description="Helical" evidence="4">
    <location>
        <begin position="984"/>
        <end position="1000"/>
    </location>
</feature>
<dbReference type="InterPro" id="IPR003439">
    <property type="entry name" value="ABC_transporter-like_ATP-bd"/>
</dbReference>
<name>A0A8J6Y1G8_9BACT</name>
<dbReference type="SUPFAM" id="SSF82693">
    <property type="entry name" value="Multidrug efflux transporter AcrB pore domain, PN1, PN2, PC1 and PC2 subdomains"/>
    <property type="match status" value="2"/>
</dbReference>
<dbReference type="GO" id="GO:0005524">
    <property type="term" value="F:ATP binding"/>
    <property type="evidence" value="ECO:0007669"/>
    <property type="project" value="UniProtKB-KW"/>
</dbReference>
<organism evidence="6 7">
    <name type="scientific">Candidatus Polarisedimenticola svalbardensis</name>
    <dbReference type="NCBI Taxonomy" id="2886004"/>
    <lineage>
        <taxon>Bacteria</taxon>
        <taxon>Pseudomonadati</taxon>
        <taxon>Acidobacteriota</taxon>
        <taxon>Candidatus Polarisedimenticolia</taxon>
        <taxon>Candidatus Polarisedimenticolales</taxon>
        <taxon>Candidatus Polarisedimenticolaceae</taxon>
        <taxon>Candidatus Polarisedimenticola</taxon>
    </lineage>
</organism>
<feature type="transmembrane region" description="Helical" evidence="4">
    <location>
        <begin position="470"/>
        <end position="496"/>
    </location>
</feature>
<feature type="transmembrane region" description="Helical" evidence="4">
    <location>
        <begin position="1254"/>
        <end position="1272"/>
    </location>
</feature>
<keyword evidence="4" id="KW-0812">Transmembrane</keyword>
<keyword evidence="4" id="KW-1133">Transmembrane helix</keyword>
<keyword evidence="1" id="KW-0547">Nucleotide-binding</keyword>
<dbReference type="GO" id="GO:0005886">
    <property type="term" value="C:plasma membrane"/>
    <property type="evidence" value="ECO:0007669"/>
    <property type="project" value="TreeGrafter"/>
</dbReference>
<dbReference type="Gene3D" id="3.30.70.1430">
    <property type="entry name" value="Multidrug efflux transporter AcrB pore domain"/>
    <property type="match status" value="2"/>
</dbReference>
<dbReference type="SUPFAM" id="SSF82866">
    <property type="entry name" value="Multidrug efflux transporter AcrB transmembrane domain"/>
    <property type="match status" value="2"/>
</dbReference>
<evidence type="ECO:0000256" key="3">
    <source>
        <dbReference type="SAM" id="MobiDB-lite"/>
    </source>
</evidence>
<feature type="transmembrane region" description="Helical" evidence="4">
    <location>
        <begin position="1215"/>
        <end position="1239"/>
    </location>
</feature>
<dbReference type="PANTHER" id="PTHR32063:SF73">
    <property type="entry name" value="RND SUPERFAMILY EFFLUX PUMP PERMEASE COMPONENT 1"/>
    <property type="match status" value="1"/>
</dbReference>
<dbReference type="Gene3D" id="3.30.70.1320">
    <property type="entry name" value="Multidrug efflux transporter AcrB pore domain like"/>
    <property type="match status" value="1"/>
</dbReference>
<feature type="region of interest" description="Disordered" evidence="3">
    <location>
        <begin position="653"/>
        <end position="685"/>
    </location>
</feature>
<dbReference type="SUPFAM" id="SSF82714">
    <property type="entry name" value="Multidrug efflux transporter AcrB TolC docking domain, DN and DC subdomains"/>
    <property type="match status" value="2"/>
</dbReference>
<reference evidence="6 7" key="1">
    <citation type="submission" date="2020-08" db="EMBL/GenBank/DDBJ databases">
        <title>Acidobacteriota in marine sediments use diverse sulfur dissimilation pathways.</title>
        <authorList>
            <person name="Wasmund K."/>
        </authorList>
    </citation>
    <scope>NUCLEOTIDE SEQUENCE [LARGE SCALE GENOMIC DNA]</scope>
    <source>
        <strain evidence="6">MAG AM4</strain>
    </source>
</reference>
<proteinExistence type="predicted"/>
<dbReference type="PANTHER" id="PTHR32063">
    <property type="match status" value="1"/>
</dbReference>
<gene>
    <name evidence="6" type="ORF">IFK94_04730</name>
</gene>
<evidence type="ECO:0000256" key="1">
    <source>
        <dbReference type="ARBA" id="ARBA00022741"/>
    </source>
</evidence>
<feature type="transmembrane region" description="Helical" evidence="4">
    <location>
        <begin position="393"/>
        <end position="417"/>
    </location>
</feature>
<dbReference type="EMBL" id="JACXWD010000010">
    <property type="protein sequence ID" value="MBD3867414.1"/>
    <property type="molecule type" value="Genomic_DNA"/>
</dbReference>
<dbReference type="PROSITE" id="PS00211">
    <property type="entry name" value="ABC_TRANSPORTER_1"/>
    <property type="match status" value="1"/>
</dbReference>
<dbReference type="GO" id="GO:0016887">
    <property type="term" value="F:ATP hydrolysis activity"/>
    <property type="evidence" value="ECO:0007669"/>
    <property type="project" value="InterPro"/>
</dbReference>
<feature type="transmembrane region" description="Helical" evidence="4">
    <location>
        <begin position="20"/>
        <end position="37"/>
    </location>
</feature>
<keyword evidence="2" id="KW-0067">ATP-binding</keyword>
<sequence length="1596" mass="173112">MSRDGRSGFSLFALPVRRPVATLMFFIGVVILGWVGLRQIPIELMPPLTGDNLYIQFNRPGSEPEVVEREILLPLSGRVARLKGVQETEGTVTGSGGQMQIQFEPGTDLKIRELEMQRMAADLAREQPLGTSIVVRSDDFSAFSKFVMTVQVTGMADSNALYDFVDDRIRARLSAVAGVSQVLVTGGQGRELAVRIDTDRCAAYGIRPQEVTAMLGRSVQRRSFLGGIEEEGIRTAVVLDGRPAGIASLGDLQIRPGSAVRLRHVADIDFGGGDETSLYQVNGKPAVGLILFKEDSANLVELGRDLNARLLELEEDFSAYGLGFVVGFDAAELVEEQLDRLKKLGLSGFIIALAVLFLFLREWRAVTVVAVAVPVSLLAAIGMLYLGGQSLNLISLFGLAMGIGMLVDNSIVVYEAVQRQLERGASPDAAAEGGVRRTVRAILAASLTNAVVFLPVAFTDFENTLIQSLVTVLALAILLPLAGSLLVAVGLVPLLARRMAAPAALARLARLRERRERFAGFIPPDRARGLFSGMLKNALRRPGWWLAGSAFAVLVTVVVALPLVMVSLASQDPPEASQVQMEVEVPAGGSLEATREEFAALERAVGELPGIKSVESFIREDNGSITVYLVDEEDRPEEINAAKVRSVLTTAADRRSGVSVQPPGARQGGQGGGGQGGGGGLTGQDAAEVVLSGPDYRQLDRIARDLRAQLASIPEIAGSVWTSTRPGREELQVLPNEAELAAFGITADQILPVLQVLRREGFSIQVGHLQSDGREIPLTVRNGEEDEYEVSNLRELRLPTEAGVLPLGAIASTRKMPPPPAIQHRDGRRETSVFYRFGPQAPETGPARLALENQIKEAIQEVRRPTGYTIETPDADESFSWFKKILIPVLLLLFAILAITFESLTMPLLVLIALPLTVLGATWTLVLSGTAAGPMALAGALALIGLTVNPAILLVDRMQQRVLYSNTTPGAAALAAVRERTRPVLMTAATTILGLWPLALTTGRQNEIWPPFAVIVMGGLLVSTLMTLVIVPLGFVILRRLDTLFGRLGPWMVLGWAGAVTAIMLPLFRIGLIETATWKTLTTIIVAGLLLGLAALLFPKEKRPEPEAGEDGPPVLEVRHLEKVYGRPGPVARAWRLPERFAQYVLGRGGKPFDPRDALASLLPLVLVISGALYLALSVRSVFWRLIYTYLVAGLVTRFLQGIRRARGKADETGAVLPGGIESVVSFFVPWAATLYLVMDGYLLPKLAGAGKDFGLWLVVFLVIIVAVCHGGRRTAVALSRDLIKERPTDIRFRRVRGVWRSIARKLFGFGLKREEVRALTGVQFRTTRGMIGILGPNGAGKTTLLRMLAGILDPTAGTIWLGNVRLEKLRKYLARWVGYLPQDFGLPQDMTARGYLQYYSMLYDLPEEKRDERVNRLLEDVGLLEKADQPIGSYSGGQRQRVAVARTLLRLPPVIIVDEPTVGLDPRERIRFRNLLSRLAAGRVVLFSTHVVEDVAVACERVIVITRGRMVYDGEPIGLAEKAAGRVWEVRLTAEEEGTLPAGVLVADQVPEAGGISRNRVLSRTRPHQAAELIEPSLEDGYLWLVGEGLAEAEA</sequence>
<evidence type="ECO:0000256" key="4">
    <source>
        <dbReference type="SAM" id="Phobius"/>
    </source>
</evidence>
<feature type="transmembrane region" description="Helical" evidence="4">
    <location>
        <begin position="908"/>
        <end position="929"/>
    </location>
</feature>
<comment type="caution">
    <text evidence="6">The sequence shown here is derived from an EMBL/GenBank/DDBJ whole genome shotgun (WGS) entry which is preliminary data.</text>
</comment>
<feature type="transmembrane region" description="Helical" evidence="4">
    <location>
        <begin position="1078"/>
        <end position="1098"/>
    </location>
</feature>
<dbReference type="InterPro" id="IPR003593">
    <property type="entry name" value="AAA+_ATPase"/>
</dbReference>
<dbReference type="Pfam" id="PF00873">
    <property type="entry name" value="ACR_tran"/>
    <property type="match status" value="1"/>
</dbReference>
<dbReference type="GO" id="GO:0042910">
    <property type="term" value="F:xenobiotic transmembrane transporter activity"/>
    <property type="evidence" value="ECO:0007669"/>
    <property type="project" value="TreeGrafter"/>
</dbReference>
<feature type="transmembrane region" description="Helical" evidence="4">
    <location>
        <begin position="438"/>
        <end position="458"/>
    </location>
</feature>
<dbReference type="Proteomes" id="UP000648239">
    <property type="component" value="Unassembled WGS sequence"/>
</dbReference>
<feature type="transmembrane region" description="Helical" evidence="4">
    <location>
        <begin position="367"/>
        <end position="387"/>
    </location>
</feature>